<evidence type="ECO:0000256" key="1">
    <source>
        <dbReference type="ARBA" id="ARBA00022729"/>
    </source>
</evidence>
<dbReference type="Proteomes" id="UP000677054">
    <property type="component" value="Unassembled WGS sequence"/>
</dbReference>
<dbReference type="GO" id="GO:0032222">
    <property type="term" value="P:regulation of synaptic transmission, cholinergic"/>
    <property type="evidence" value="ECO:0007669"/>
    <property type="project" value="InterPro"/>
</dbReference>
<keyword evidence="1 3" id="KW-0732">Signal</keyword>
<sequence>MPMEKAAALKAAVLVLLLAGGTHGIRCYLCGTPDSPACERGAYNKITCSPGIRNCMVLFANSIKDRLLVRGCGLVNRDVADNQCLDVNDSSTGSFGFGCFCNSDYCNSAVTVSAAGRMFAVVLSLAALFVSRKLV</sequence>
<dbReference type="PROSITE" id="PS00983">
    <property type="entry name" value="LY6_UPAR"/>
    <property type="match status" value="1"/>
</dbReference>
<dbReference type="InterPro" id="IPR050975">
    <property type="entry name" value="Sleep_regulator"/>
</dbReference>
<dbReference type="InterPro" id="IPR031424">
    <property type="entry name" value="QVR-like"/>
</dbReference>
<dbReference type="EMBL" id="CAJPEV010000207">
    <property type="protein sequence ID" value="CAG0882374.1"/>
    <property type="molecule type" value="Genomic_DNA"/>
</dbReference>
<dbReference type="EMBL" id="LR899724">
    <property type="protein sequence ID" value="CAD7242032.1"/>
    <property type="molecule type" value="Genomic_DNA"/>
</dbReference>
<dbReference type="InterPro" id="IPR018363">
    <property type="entry name" value="CD59_antigen_CS"/>
</dbReference>
<evidence type="ECO:0000256" key="3">
    <source>
        <dbReference type="SAM" id="SignalP"/>
    </source>
</evidence>
<dbReference type="AlphaFoldDB" id="A0A7R8ZYX3"/>
<gene>
    <name evidence="4" type="ORF">DSTB1V02_LOCUS2007</name>
</gene>
<evidence type="ECO:0000313" key="5">
    <source>
        <dbReference type="Proteomes" id="UP000677054"/>
    </source>
</evidence>
<dbReference type="SUPFAM" id="SSF57302">
    <property type="entry name" value="Snake toxin-like"/>
    <property type="match status" value="1"/>
</dbReference>
<name>A0A7R8ZYX3_9CRUS</name>
<organism evidence="4">
    <name type="scientific">Darwinula stevensoni</name>
    <dbReference type="NCBI Taxonomy" id="69355"/>
    <lineage>
        <taxon>Eukaryota</taxon>
        <taxon>Metazoa</taxon>
        <taxon>Ecdysozoa</taxon>
        <taxon>Arthropoda</taxon>
        <taxon>Crustacea</taxon>
        <taxon>Oligostraca</taxon>
        <taxon>Ostracoda</taxon>
        <taxon>Podocopa</taxon>
        <taxon>Podocopida</taxon>
        <taxon>Darwinulocopina</taxon>
        <taxon>Darwinuloidea</taxon>
        <taxon>Darwinulidae</taxon>
        <taxon>Darwinula</taxon>
    </lineage>
</organism>
<accession>A0A7R8ZYX3</accession>
<keyword evidence="2" id="KW-0325">Glycoprotein</keyword>
<dbReference type="Gene3D" id="2.10.60.10">
    <property type="entry name" value="CD59"/>
    <property type="match status" value="1"/>
</dbReference>
<feature type="signal peptide" evidence="3">
    <location>
        <begin position="1"/>
        <end position="24"/>
    </location>
</feature>
<keyword evidence="5" id="KW-1185">Reference proteome</keyword>
<evidence type="ECO:0008006" key="6">
    <source>
        <dbReference type="Google" id="ProtNLM"/>
    </source>
</evidence>
<evidence type="ECO:0000313" key="4">
    <source>
        <dbReference type="EMBL" id="CAD7242032.1"/>
    </source>
</evidence>
<feature type="chain" id="PRO_5036209565" description="Protein quiver" evidence="3">
    <location>
        <begin position="25"/>
        <end position="135"/>
    </location>
</feature>
<reference evidence="4" key="1">
    <citation type="submission" date="2020-11" db="EMBL/GenBank/DDBJ databases">
        <authorList>
            <person name="Tran Van P."/>
        </authorList>
    </citation>
    <scope>NUCLEOTIDE SEQUENCE</scope>
</reference>
<dbReference type="PANTHER" id="PTHR33562">
    <property type="entry name" value="ATILLA, ISOFORM B-RELATED-RELATED"/>
    <property type="match status" value="1"/>
</dbReference>
<dbReference type="OrthoDB" id="9991292at2759"/>
<dbReference type="Pfam" id="PF17064">
    <property type="entry name" value="QVR"/>
    <property type="match status" value="1"/>
</dbReference>
<dbReference type="GO" id="GO:0030431">
    <property type="term" value="P:sleep"/>
    <property type="evidence" value="ECO:0007669"/>
    <property type="project" value="InterPro"/>
</dbReference>
<dbReference type="InterPro" id="IPR045860">
    <property type="entry name" value="Snake_toxin-like_sf"/>
</dbReference>
<evidence type="ECO:0000256" key="2">
    <source>
        <dbReference type="ARBA" id="ARBA00023180"/>
    </source>
</evidence>
<dbReference type="CDD" id="cd00117">
    <property type="entry name" value="TFP"/>
    <property type="match status" value="1"/>
</dbReference>
<proteinExistence type="predicted"/>
<protein>
    <recommendedName>
        <fullName evidence="6">Protein quiver</fullName>
    </recommendedName>
</protein>